<dbReference type="InterPro" id="IPR042085">
    <property type="entry name" value="Ap_crown"/>
</dbReference>
<dbReference type="EC" id="3.1.3.1" evidence="5"/>
<comment type="cofactor">
    <cofactor evidence="3">
        <name>Mg(2+)</name>
        <dbReference type="ChEBI" id="CHEBI:18420"/>
    </cofactor>
    <text evidence="3">Binds 1 Mg(2+) ion.</text>
</comment>
<dbReference type="Gene3D" id="3.40.720.10">
    <property type="entry name" value="Alkaline Phosphatase, subunit A"/>
    <property type="match status" value="1"/>
</dbReference>
<organism evidence="5 6">
    <name type="scientific">Candidatus Ornithobacterium hominis</name>
    <dbReference type="NCBI Taxonomy" id="2497989"/>
    <lineage>
        <taxon>Bacteria</taxon>
        <taxon>Pseudomonadati</taxon>
        <taxon>Bacteroidota</taxon>
        <taxon>Flavobacteriia</taxon>
        <taxon>Flavobacteriales</taxon>
        <taxon>Weeksellaceae</taxon>
        <taxon>Ornithobacterium</taxon>
    </lineage>
</organism>
<proteinExistence type="inferred from homology"/>
<sequence length="471" mass="52410">MKRREFFKNSSLLGLGAFFLGAESLKSNTIREEFRHKKTKNIIFMVSDGMSSGTLAMSDIYSKRILGKPSAWLGAYQDDLMQRGLMDMASKTSIVTDSAAASSSWGGGHRVPNGNLNIGAKGEEYEPILQKFKKAGKKVGCVTTVPITHATPAGFCVNIKSRSDQAVIAEKYATLDFDVMMGGGQKYFDPKSRKDKKDMYAVFTKKGYHVAKNKSEMLKAQPNQKLLGVFTEDSLPYSVDAKTLGTDKTTPNLLDLTQKAIEQMKSHSNGFVLQVEAGKVDWAAHGNDFAALLFDQLMFDSCVNHVLDFAKKDGNTLVVITSDHGNANPGLVYGKGVDPLFDNTVSIKHSNDWILQGIRTDATEKEIIDRLYENSGNMKISTEHAKEIIAYYKDVQAEDGIYNPKHLPFQLLSKMQYGHFHVGWNSMNHTSDYTELAMYGPGSEHMKSFMRNDQMHNFLLKVAEVDMLNKA</sequence>
<name>A0A383TYQ7_9FLAO</name>
<dbReference type="InterPro" id="IPR001952">
    <property type="entry name" value="Alkaline_phosphatase"/>
</dbReference>
<dbReference type="SMART" id="SM00098">
    <property type="entry name" value="alkPPc"/>
    <property type="match status" value="1"/>
</dbReference>
<dbReference type="AlphaFoldDB" id="A0A383TYQ7"/>
<comment type="cofactor">
    <cofactor evidence="3">
        <name>Zn(2+)</name>
        <dbReference type="ChEBI" id="CHEBI:29105"/>
    </cofactor>
    <text evidence="3">Binds 2 Zn(2+) ions.</text>
</comment>
<dbReference type="InterPro" id="IPR017850">
    <property type="entry name" value="Alkaline_phosphatase_core_sf"/>
</dbReference>
<comment type="similarity">
    <text evidence="4">Belongs to the alkaline phosphatase family.</text>
</comment>
<feature type="binding site" evidence="3">
    <location>
        <position position="48"/>
    </location>
    <ligand>
        <name>Zn(2+)</name>
        <dbReference type="ChEBI" id="CHEBI:29105"/>
        <label>2</label>
    </ligand>
</feature>
<accession>A0A383TYQ7</accession>
<feature type="binding site" evidence="3">
    <location>
        <position position="276"/>
    </location>
    <ligand>
        <name>Mg(2+)</name>
        <dbReference type="ChEBI" id="CHEBI:18420"/>
    </ligand>
</feature>
<feature type="binding site" evidence="3">
    <location>
        <position position="285"/>
    </location>
    <ligand>
        <name>Zn(2+)</name>
        <dbReference type="ChEBI" id="CHEBI:29105"/>
        <label>2</label>
    </ligand>
</feature>
<dbReference type="OrthoDB" id="9794455at2"/>
<dbReference type="GO" id="GO:0004035">
    <property type="term" value="F:alkaline phosphatase activity"/>
    <property type="evidence" value="ECO:0007669"/>
    <property type="project" value="UniProtKB-EC"/>
</dbReference>
<feature type="binding site" evidence="3">
    <location>
        <position position="281"/>
    </location>
    <ligand>
        <name>Zn(2+)</name>
        <dbReference type="ChEBI" id="CHEBI:29105"/>
        <label>2</label>
    </ligand>
</feature>
<dbReference type="EMBL" id="UNSC01000003">
    <property type="protein sequence ID" value="SZD72329.1"/>
    <property type="molecule type" value="Genomic_DNA"/>
</dbReference>
<gene>
    <name evidence="5" type="primary">phoA</name>
    <name evidence="5" type="ORF">SAMEA104719789_00769</name>
</gene>
<dbReference type="CDD" id="cd16012">
    <property type="entry name" value="ALP"/>
    <property type="match status" value="1"/>
</dbReference>
<dbReference type="PRINTS" id="PR00113">
    <property type="entry name" value="ALKPHPHTASE"/>
</dbReference>
<keyword evidence="3" id="KW-0479">Metal-binding</keyword>
<feature type="binding site" evidence="3">
    <location>
        <position position="48"/>
    </location>
    <ligand>
        <name>Mg(2+)</name>
        <dbReference type="ChEBI" id="CHEBI:18420"/>
    </ligand>
</feature>
<dbReference type="Pfam" id="PF00245">
    <property type="entry name" value="Alk_phosphatase"/>
    <property type="match status" value="1"/>
</dbReference>
<dbReference type="GO" id="GO:0046872">
    <property type="term" value="F:metal ion binding"/>
    <property type="evidence" value="ECO:0007669"/>
    <property type="project" value="UniProtKB-KW"/>
</dbReference>
<keyword evidence="5" id="KW-0378">Hydrolase</keyword>
<feature type="binding site" evidence="3">
    <location>
        <position position="323"/>
    </location>
    <ligand>
        <name>Zn(2+)</name>
        <dbReference type="ChEBI" id="CHEBI:29105"/>
        <label>2</label>
    </ligand>
</feature>
<evidence type="ECO:0000313" key="5">
    <source>
        <dbReference type="EMBL" id="SZD72329.1"/>
    </source>
</evidence>
<evidence type="ECO:0000313" key="6">
    <source>
        <dbReference type="Proteomes" id="UP000262142"/>
    </source>
</evidence>
<feature type="binding site" evidence="3">
    <location>
        <position position="151"/>
    </location>
    <ligand>
        <name>Mg(2+)</name>
        <dbReference type="ChEBI" id="CHEBI:18420"/>
    </ligand>
</feature>
<reference evidence="5 6" key="1">
    <citation type="submission" date="2018-09" db="EMBL/GenBank/DDBJ databases">
        <authorList>
            <consortium name="Pathogen Informatics"/>
        </authorList>
    </citation>
    <scope>NUCLEOTIDE SEQUENCE [LARGE SCALE GENOMIC DNA]</scope>
    <source>
        <strain evidence="5 6">OH-22767</strain>
    </source>
</reference>
<dbReference type="Gene3D" id="1.10.1200.140">
    <property type="entry name" value="Alkaline phosphatase, crown domain"/>
    <property type="match status" value="1"/>
</dbReference>
<dbReference type="RefSeq" id="WP_119059172.1">
    <property type="nucleotide sequence ID" value="NZ_UNSC01000003.1"/>
</dbReference>
<feature type="binding site" evidence="3">
    <location>
        <position position="324"/>
    </location>
    <ligand>
        <name>Zn(2+)</name>
        <dbReference type="ChEBI" id="CHEBI:29105"/>
        <label>2</label>
    </ligand>
</feature>
<keyword evidence="3" id="KW-0460">Magnesium</keyword>
<dbReference type="PANTHER" id="PTHR11596">
    <property type="entry name" value="ALKALINE PHOSPHATASE"/>
    <property type="match status" value="1"/>
</dbReference>
<feature type="active site" description="Phosphoserine intermediate" evidence="2">
    <location>
        <position position="98"/>
    </location>
</feature>
<dbReference type="SUPFAM" id="SSF53649">
    <property type="entry name" value="Alkaline phosphatase-like"/>
    <property type="match status" value="1"/>
</dbReference>
<dbReference type="Proteomes" id="UP000262142">
    <property type="component" value="Unassembled WGS sequence"/>
</dbReference>
<evidence type="ECO:0000256" key="1">
    <source>
        <dbReference type="ARBA" id="ARBA00022553"/>
    </source>
</evidence>
<evidence type="ECO:0000256" key="2">
    <source>
        <dbReference type="PIRSR" id="PIRSR601952-1"/>
    </source>
</evidence>
<keyword evidence="6" id="KW-1185">Reference proteome</keyword>
<feature type="binding site" evidence="3">
    <location>
        <position position="149"/>
    </location>
    <ligand>
        <name>Mg(2+)</name>
        <dbReference type="ChEBI" id="CHEBI:18420"/>
    </ligand>
</feature>
<evidence type="ECO:0000256" key="3">
    <source>
        <dbReference type="PIRSR" id="PIRSR601952-2"/>
    </source>
</evidence>
<feature type="binding site" evidence="3">
    <location>
        <position position="429"/>
    </location>
    <ligand>
        <name>Zn(2+)</name>
        <dbReference type="ChEBI" id="CHEBI:29105"/>
        <label>2</label>
    </ligand>
</feature>
<evidence type="ECO:0000256" key="4">
    <source>
        <dbReference type="RuleBase" id="RU003946"/>
    </source>
</evidence>
<keyword evidence="3" id="KW-0862">Zinc</keyword>
<keyword evidence="1" id="KW-0597">Phosphoprotein</keyword>
<protein>
    <submittedName>
        <fullName evidence="5">Alkaline phosphatase 4</fullName>
        <ecNumber evidence="5">3.1.3.1</ecNumber>
    </submittedName>
</protein>
<dbReference type="PANTHER" id="PTHR11596:SF5">
    <property type="entry name" value="ALKALINE PHOSPHATASE"/>
    <property type="match status" value="1"/>
</dbReference>